<dbReference type="Proteomes" id="UP000004691">
    <property type="component" value="Unassembled WGS sequence"/>
</dbReference>
<accession>I0V0R4</accession>
<protein>
    <submittedName>
        <fullName evidence="2">Uncharacterized protein</fullName>
    </submittedName>
</protein>
<sequence>MGSAAPDGQDGGSSPVGRVAGRRSPATSVLRRSAARLAVAGLFLTVASCATETSGDTAENPETRLSGKVLTPAKQPPGNIPEVRFLTPEAKTPGSLVYADWITAETAMRKAPDDVGGAPEVRVPGNGRITLEIDTNVAPGYAEVITYTNRGSNGIPRGQLERLTCEPAPRAGRCVLNVHSDRSTAEFTAHHPAAVLVFYASWVAPSADRVDGEVRLPPEVSASWAFLVGP</sequence>
<evidence type="ECO:0000256" key="1">
    <source>
        <dbReference type="SAM" id="MobiDB-lite"/>
    </source>
</evidence>
<keyword evidence="3" id="KW-1185">Reference proteome</keyword>
<reference evidence="2 3" key="1">
    <citation type="submission" date="2012-01" db="EMBL/GenBank/DDBJ databases">
        <title>Improved High-Quality Draft sequence of Saccharomonospora xinjiangensis XJ-54.</title>
        <authorList>
            <consortium name="US DOE Joint Genome Institute"/>
            <person name="Lucas S."/>
            <person name="Han J."/>
            <person name="Lapidus A."/>
            <person name="Cheng J.-F."/>
            <person name="Goodwin L."/>
            <person name="Pitluck S."/>
            <person name="Peters L."/>
            <person name="Mikhailova N."/>
            <person name="Teshima H."/>
            <person name="Detter J.C."/>
            <person name="Han C."/>
            <person name="Tapia R."/>
            <person name="Land M."/>
            <person name="Hauser L."/>
            <person name="Kyrpides N."/>
            <person name="Ivanova N."/>
            <person name="Pagani I."/>
            <person name="Brambilla E.-M."/>
            <person name="Klenk H.-P."/>
            <person name="Woyke T."/>
        </authorList>
    </citation>
    <scope>NUCLEOTIDE SEQUENCE [LARGE SCALE GENOMIC DNA]</scope>
    <source>
        <strain evidence="2 3">XJ-54</strain>
    </source>
</reference>
<feature type="region of interest" description="Disordered" evidence="1">
    <location>
        <begin position="1"/>
        <end position="25"/>
    </location>
</feature>
<dbReference type="STRING" id="882086.SacxiDRAFT_1469"/>
<evidence type="ECO:0000313" key="2">
    <source>
        <dbReference type="EMBL" id="EID53717.1"/>
    </source>
</evidence>
<organism evidence="2 3">
    <name type="scientific">Saccharomonospora xinjiangensis XJ-54</name>
    <dbReference type="NCBI Taxonomy" id="882086"/>
    <lineage>
        <taxon>Bacteria</taxon>
        <taxon>Bacillati</taxon>
        <taxon>Actinomycetota</taxon>
        <taxon>Actinomycetes</taxon>
        <taxon>Pseudonocardiales</taxon>
        <taxon>Pseudonocardiaceae</taxon>
        <taxon>Saccharomonospora</taxon>
    </lineage>
</organism>
<dbReference type="AlphaFoldDB" id="I0V0R4"/>
<evidence type="ECO:0000313" key="3">
    <source>
        <dbReference type="Proteomes" id="UP000004691"/>
    </source>
</evidence>
<gene>
    <name evidence="2" type="ORF">SacxiDRAFT_1469</name>
</gene>
<name>I0V0R4_9PSEU</name>
<feature type="region of interest" description="Disordered" evidence="1">
    <location>
        <begin position="52"/>
        <end position="79"/>
    </location>
</feature>
<proteinExistence type="predicted"/>
<dbReference type="EMBL" id="JH636049">
    <property type="protein sequence ID" value="EID53717.1"/>
    <property type="molecule type" value="Genomic_DNA"/>
</dbReference>
<dbReference type="HOGENOM" id="CLU_1204095_0_0_11"/>